<dbReference type="InterPro" id="IPR036560">
    <property type="entry name" value="MADH/AADH_L_sf"/>
</dbReference>
<keyword evidence="3" id="KW-1185">Reference proteome</keyword>
<reference evidence="2 3" key="1">
    <citation type="submission" date="2016-10" db="EMBL/GenBank/DDBJ databases">
        <authorList>
            <person name="Varghese N."/>
            <person name="Submissions S."/>
        </authorList>
    </citation>
    <scope>NUCLEOTIDE SEQUENCE [LARGE SCALE GENOMIC DNA]</scope>
    <source>
        <strain evidence="2 3">DSM 21822</strain>
    </source>
</reference>
<name>A0A1I4E1Z8_9HYPH</name>
<gene>
    <name evidence="2" type="ORF">SAMN04488498_12165</name>
</gene>
<dbReference type="RefSeq" id="WP_149762897.1">
    <property type="nucleotide sequence ID" value="NZ_BSPE01000023.1"/>
</dbReference>
<dbReference type="OrthoDB" id="7628766at2"/>
<dbReference type="AlphaFoldDB" id="A0A1I4E1Z8"/>
<evidence type="ECO:0000259" key="1">
    <source>
        <dbReference type="Pfam" id="PF02975"/>
    </source>
</evidence>
<dbReference type="GO" id="GO:0016638">
    <property type="term" value="F:oxidoreductase activity, acting on the CH-NH2 group of donors"/>
    <property type="evidence" value="ECO:0007669"/>
    <property type="project" value="InterPro"/>
</dbReference>
<sequence>MARITDRLFGLIDGYAENGARYMAQRTGRRSVLSLIGKAAIGGALLPILPFDRAGGGTARAQAEKTDVECEYWRYCALDGFLCTCCGGSVNQCPPNAAVSKVTWVGTCQNPADSKEYLISYNDCCGVSSCGRCLCNFNLRERPGYRMGVHNDINWCMANEASNYHCTVAAVVGLGSSGG</sequence>
<dbReference type="GO" id="GO:0009308">
    <property type="term" value="P:amine metabolic process"/>
    <property type="evidence" value="ECO:0007669"/>
    <property type="project" value="InterPro"/>
</dbReference>
<dbReference type="Gene3D" id="2.60.30.10">
    <property type="entry name" value="Methylamine/Aralkylamine dehydrogenase light chain"/>
    <property type="match status" value="1"/>
</dbReference>
<proteinExistence type="predicted"/>
<accession>A0A1I4E1Z8</accession>
<dbReference type="InterPro" id="IPR013504">
    <property type="entry name" value="MADH/AADH_Ltc_C_dom"/>
</dbReference>
<dbReference type="Pfam" id="PF02975">
    <property type="entry name" value="Me-amine-dh_L"/>
    <property type="match status" value="1"/>
</dbReference>
<evidence type="ECO:0000313" key="3">
    <source>
        <dbReference type="Proteomes" id="UP000323300"/>
    </source>
</evidence>
<evidence type="ECO:0000313" key="2">
    <source>
        <dbReference type="EMBL" id="SFK99253.1"/>
    </source>
</evidence>
<dbReference type="SUPFAM" id="SSF57561">
    <property type="entry name" value="Methylamine dehydrogenase, L chain"/>
    <property type="match status" value="1"/>
</dbReference>
<organism evidence="2 3">
    <name type="scientific">Neomesorhizobium albiziae</name>
    <dbReference type="NCBI Taxonomy" id="335020"/>
    <lineage>
        <taxon>Bacteria</taxon>
        <taxon>Pseudomonadati</taxon>
        <taxon>Pseudomonadota</taxon>
        <taxon>Alphaproteobacteria</taxon>
        <taxon>Hyphomicrobiales</taxon>
        <taxon>Phyllobacteriaceae</taxon>
        <taxon>Neomesorhizobium</taxon>
    </lineage>
</organism>
<feature type="domain" description="Methylamine/Aralkylamine dehydrogenase light chain C-terminal" evidence="1">
    <location>
        <begin position="65"/>
        <end position="173"/>
    </location>
</feature>
<dbReference type="EMBL" id="FOSL01000021">
    <property type="protein sequence ID" value="SFK99253.1"/>
    <property type="molecule type" value="Genomic_DNA"/>
</dbReference>
<dbReference type="Proteomes" id="UP000323300">
    <property type="component" value="Unassembled WGS sequence"/>
</dbReference>
<dbReference type="GO" id="GO:0042597">
    <property type="term" value="C:periplasmic space"/>
    <property type="evidence" value="ECO:0007669"/>
    <property type="project" value="InterPro"/>
</dbReference>
<protein>
    <submittedName>
        <fullName evidence="2">Methylamine dehydrogenase light chain</fullName>
    </submittedName>
</protein>